<feature type="domain" description="PA14" evidence="3">
    <location>
        <begin position="527"/>
        <end position="683"/>
    </location>
</feature>
<evidence type="ECO:0000256" key="2">
    <source>
        <dbReference type="SAM" id="SignalP"/>
    </source>
</evidence>
<keyword evidence="2" id="KW-0732">Signal</keyword>
<evidence type="ECO:0000313" key="5">
    <source>
        <dbReference type="Proteomes" id="UP000799439"/>
    </source>
</evidence>
<dbReference type="PANTHER" id="PTHR36578">
    <property type="entry name" value="CHROMOSOME 15, WHOLE GENOME SHOTGUN SEQUENCE"/>
    <property type="match status" value="1"/>
</dbReference>
<keyword evidence="5" id="KW-1185">Reference proteome</keyword>
<dbReference type="Proteomes" id="UP000799439">
    <property type="component" value="Unassembled WGS sequence"/>
</dbReference>
<dbReference type="AlphaFoldDB" id="A0A9P4MD64"/>
<dbReference type="Pfam" id="PF10528">
    <property type="entry name" value="GLEYA"/>
    <property type="match status" value="1"/>
</dbReference>
<proteinExistence type="predicted"/>
<feature type="region of interest" description="Disordered" evidence="1">
    <location>
        <begin position="82"/>
        <end position="109"/>
    </location>
</feature>
<feature type="signal peptide" evidence="2">
    <location>
        <begin position="1"/>
        <end position="19"/>
    </location>
</feature>
<sequence length="713" mass="75222">MILSNTFLPLLTLVSIAEAQGINFGKILKKKPQLSHTHNTPSATIHTSQIATSIVKHLESIKPTTVTTTTITRSTKAVSTKAVSSKTGTTKGASTKASTTKRASTPTAKAGTAGVAPKVKFLPCQTNVPLYNYTLIDSSPTGFIVDSNLAGIAKTANNYPAGYSTNFTNAYGSLFADNYLDAYDLSSYNNSACAVYCNANPQCTAFNIYFERQPSLVPADQCTNPSAVTGVRCALWGSQVNGSEAQNVGQWRVDFMVVIQGSNGYNKNAAASSISGYKTSVPLAGAIDTRPLVATGASDPFISSDFSTGNYNPQHCADLCTNATTTARQTALSAGKTSYQACNYFNAVQLSLNGVGQGTYCQLYSRDVSSYTGLYTTTNSGTTYDLLTSNGYAVSNADAGVLTISSTTSTVSPTATYTPSSVTAATVTFVTVTVAWASKSTVTSTVFKGTAGTILVQTPGVVTSSSAAAYTTTSVNGGTALTISTTTLPPASAGGPSIVRIAYPTPAQTCGNSGIRYAAYQNVWAGSADSSANYTTYNPESFKTLKPMYNGTTSFIAETNSGWYSYVKVYDQYVVANNLTLDHVFYIFANQDGNYAFNMPQGDNFVALWLGPKAISGWTRANADLIQYYTSSPQKVPQTITVPLKMGQFVAARLHWGNRQGDGEVDLNVYSPDGSLIMYSNLGQGTGNSTQNVIQFPCDSSLGPQFPAWGAET</sequence>
<gene>
    <name evidence="4" type="ORF">K461DRAFT_66150</name>
</gene>
<evidence type="ECO:0000256" key="1">
    <source>
        <dbReference type="SAM" id="MobiDB-lite"/>
    </source>
</evidence>
<dbReference type="PANTHER" id="PTHR36578:SF1">
    <property type="entry name" value="APPLE DOMAIN-CONTAINING PROTEIN"/>
    <property type="match status" value="1"/>
</dbReference>
<name>A0A9P4MD64_9PEZI</name>
<dbReference type="OrthoDB" id="271448at2759"/>
<dbReference type="EMBL" id="ML996093">
    <property type="protein sequence ID" value="KAF2148587.1"/>
    <property type="molecule type" value="Genomic_DNA"/>
</dbReference>
<evidence type="ECO:0000259" key="3">
    <source>
        <dbReference type="PROSITE" id="PS51820"/>
    </source>
</evidence>
<dbReference type="InterPro" id="IPR018871">
    <property type="entry name" value="GLEYA_adhesin_domain"/>
</dbReference>
<dbReference type="Gene3D" id="2.60.120.1560">
    <property type="match status" value="1"/>
</dbReference>
<organism evidence="4 5">
    <name type="scientific">Myriangium duriaei CBS 260.36</name>
    <dbReference type="NCBI Taxonomy" id="1168546"/>
    <lineage>
        <taxon>Eukaryota</taxon>
        <taxon>Fungi</taxon>
        <taxon>Dikarya</taxon>
        <taxon>Ascomycota</taxon>
        <taxon>Pezizomycotina</taxon>
        <taxon>Dothideomycetes</taxon>
        <taxon>Dothideomycetidae</taxon>
        <taxon>Myriangiales</taxon>
        <taxon>Myriangiaceae</taxon>
        <taxon>Myriangium</taxon>
    </lineage>
</organism>
<dbReference type="PROSITE" id="PS51820">
    <property type="entry name" value="PA14"/>
    <property type="match status" value="1"/>
</dbReference>
<comment type="caution">
    <text evidence="4">The sequence shown here is derived from an EMBL/GenBank/DDBJ whole genome shotgun (WGS) entry which is preliminary data.</text>
</comment>
<protein>
    <recommendedName>
        <fullName evidence="3">PA14 domain-containing protein</fullName>
    </recommendedName>
</protein>
<reference evidence="4" key="1">
    <citation type="journal article" date="2020" name="Stud. Mycol.">
        <title>101 Dothideomycetes genomes: a test case for predicting lifestyles and emergence of pathogens.</title>
        <authorList>
            <person name="Haridas S."/>
            <person name="Albert R."/>
            <person name="Binder M."/>
            <person name="Bloem J."/>
            <person name="Labutti K."/>
            <person name="Salamov A."/>
            <person name="Andreopoulos B."/>
            <person name="Baker S."/>
            <person name="Barry K."/>
            <person name="Bills G."/>
            <person name="Bluhm B."/>
            <person name="Cannon C."/>
            <person name="Castanera R."/>
            <person name="Culley D."/>
            <person name="Daum C."/>
            <person name="Ezra D."/>
            <person name="Gonzalez J."/>
            <person name="Henrissat B."/>
            <person name="Kuo A."/>
            <person name="Liang C."/>
            <person name="Lipzen A."/>
            <person name="Lutzoni F."/>
            <person name="Magnuson J."/>
            <person name="Mondo S."/>
            <person name="Nolan M."/>
            <person name="Ohm R."/>
            <person name="Pangilinan J."/>
            <person name="Park H.-J."/>
            <person name="Ramirez L."/>
            <person name="Alfaro M."/>
            <person name="Sun H."/>
            <person name="Tritt A."/>
            <person name="Yoshinaga Y."/>
            <person name="Zwiers L.-H."/>
            <person name="Turgeon B."/>
            <person name="Goodwin S."/>
            <person name="Spatafora J."/>
            <person name="Crous P."/>
            <person name="Grigoriev I."/>
        </authorList>
    </citation>
    <scope>NUCLEOTIDE SEQUENCE</scope>
    <source>
        <strain evidence="4">CBS 260.36</strain>
    </source>
</reference>
<accession>A0A9P4MD64</accession>
<feature type="chain" id="PRO_5040402444" description="PA14 domain-containing protein" evidence="2">
    <location>
        <begin position="20"/>
        <end position="713"/>
    </location>
</feature>
<dbReference type="InterPro" id="IPR037524">
    <property type="entry name" value="PA14/GLEYA"/>
</dbReference>
<evidence type="ECO:0000313" key="4">
    <source>
        <dbReference type="EMBL" id="KAF2148587.1"/>
    </source>
</evidence>